<gene>
    <name evidence="1" type="ORF">SAMN03080598_03711</name>
</gene>
<reference evidence="2" key="1">
    <citation type="submission" date="2016-10" db="EMBL/GenBank/DDBJ databases">
        <authorList>
            <person name="Varghese N."/>
            <person name="Submissions S."/>
        </authorList>
    </citation>
    <scope>NUCLEOTIDE SEQUENCE [LARGE SCALE GENOMIC DNA]</scope>
    <source>
        <strain evidence="2">DSM 17298</strain>
    </source>
</reference>
<dbReference type="RefSeq" id="WP_103926287.1">
    <property type="nucleotide sequence ID" value="NZ_BBFN01000048.1"/>
</dbReference>
<keyword evidence="2" id="KW-1185">Reference proteome</keyword>
<dbReference type="EMBL" id="FNVR01000031">
    <property type="protein sequence ID" value="SEG39358.1"/>
    <property type="molecule type" value="Genomic_DNA"/>
</dbReference>
<protein>
    <submittedName>
        <fullName evidence="1">Uncharacterized protein</fullName>
    </submittedName>
</protein>
<dbReference type="AlphaFoldDB" id="A0A1H5ZSA6"/>
<organism evidence="1 2">
    <name type="scientific">Algoriphagus boritolerans DSM 17298 = JCM 18970</name>
    <dbReference type="NCBI Taxonomy" id="1120964"/>
    <lineage>
        <taxon>Bacteria</taxon>
        <taxon>Pseudomonadati</taxon>
        <taxon>Bacteroidota</taxon>
        <taxon>Cytophagia</taxon>
        <taxon>Cytophagales</taxon>
        <taxon>Cyclobacteriaceae</taxon>
        <taxon>Algoriphagus</taxon>
    </lineage>
</organism>
<dbReference type="STRING" id="1120964.GCA_001313265_06679"/>
<evidence type="ECO:0000313" key="2">
    <source>
        <dbReference type="Proteomes" id="UP000236736"/>
    </source>
</evidence>
<sequence length="86" mass="10238">MVNESPNPYPEIADLEEVSIPVKRNGKKHTMRINIFLPKKAVFETEFESLEGPVHLESVGHHIREGKYDLTWEDWELFLEFWERNI</sequence>
<evidence type="ECO:0000313" key="1">
    <source>
        <dbReference type="EMBL" id="SEG39358.1"/>
    </source>
</evidence>
<proteinExistence type="predicted"/>
<accession>A0A1H5ZSA6</accession>
<name>A0A1H5ZSA6_9BACT</name>
<dbReference type="Proteomes" id="UP000236736">
    <property type="component" value="Unassembled WGS sequence"/>
</dbReference>